<keyword evidence="6 7" id="KW-0472">Membrane</keyword>
<dbReference type="Pfam" id="PF00528">
    <property type="entry name" value="BPD_transp_1"/>
    <property type="match status" value="1"/>
</dbReference>
<dbReference type="RefSeq" id="WP_072427983.1">
    <property type="nucleotide sequence ID" value="NZ_FPKR01000005.1"/>
</dbReference>
<organism evidence="9 10">
    <name type="scientific">Chitinimonas taiwanensis DSM 18899</name>
    <dbReference type="NCBI Taxonomy" id="1121279"/>
    <lineage>
        <taxon>Bacteria</taxon>
        <taxon>Pseudomonadati</taxon>
        <taxon>Pseudomonadota</taxon>
        <taxon>Betaproteobacteria</taxon>
        <taxon>Neisseriales</taxon>
        <taxon>Chitinibacteraceae</taxon>
        <taxon>Chitinimonas</taxon>
    </lineage>
</organism>
<evidence type="ECO:0000256" key="4">
    <source>
        <dbReference type="ARBA" id="ARBA00022692"/>
    </source>
</evidence>
<dbReference type="Proteomes" id="UP000186513">
    <property type="component" value="Unassembled WGS sequence"/>
</dbReference>
<evidence type="ECO:0000256" key="1">
    <source>
        <dbReference type="ARBA" id="ARBA00004651"/>
    </source>
</evidence>
<evidence type="ECO:0000256" key="7">
    <source>
        <dbReference type="RuleBase" id="RU363032"/>
    </source>
</evidence>
<keyword evidence="10" id="KW-1185">Reference proteome</keyword>
<keyword evidence="4 7" id="KW-0812">Transmembrane</keyword>
<keyword evidence="5 7" id="KW-1133">Transmembrane helix</keyword>
<dbReference type="InterPro" id="IPR000515">
    <property type="entry name" value="MetI-like"/>
</dbReference>
<dbReference type="InterPro" id="IPR045621">
    <property type="entry name" value="BPD_transp_1_N"/>
</dbReference>
<name>A0A1K2HFQ6_9NEIS</name>
<evidence type="ECO:0000259" key="8">
    <source>
        <dbReference type="PROSITE" id="PS50928"/>
    </source>
</evidence>
<dbReference type="AlphaFoldDB" id="A0A1K2HFQ6"/>
<feature type="transmembrane region" description="Helical" evidence="7">
    <location>
        <begin position="233"/>
        <end position="259"/>
    </location>
</feature>
<evidence type="ECO:0000313" key="9">
    <source>
        <dbReference type="EMBL" id="SFZ75098.1"/>
    </source>
</evidence>
<feature type="domain" description="ABC transmembrane type-1" evidence="8">
    <location>
        <begin position="95"/>
        <end position="298"/>
    </location>
</feature>
<dbReference type="OrthoDB" id="9803623at2"/>
<dbReference type="CDD" id="cd06261">
    <property type="entry name" value="TM_PBP2"/>
    <property type="match status" value="1"/>
</dbReference>
<gene>
    <name evidence="9" type="ORF">SAMN02745887_01453</name>
</gene>
<comment type="similarity">
    <text evidence="7">Belongs to the binding-protein-dependent transport system permease family.</text>
</comment>
<proteinExistence type="inferred from homology"/>
<accession>A0A1K2HFQ6</accession>
<reference evidence="9 10" key="1">
    <citation type="submission" date="2016-11" db="EMBL/GenBank/DDBJ databases">
        <authorList>
            <person name="Jaros S."/>
            <person name="Januszkiewicz K."/>
            <person name="Wedrychowicz H."/>
        </authorList>
    </citation>
    <scope>NUCLEOTIDE SEQUENCE [LARGE SCALE GENOMIC DNA]</scope>
    <source>
        <strain evidence="9 10">DSM 18899</strain>
    </source>
</reference>
<dbReference type="InterPro" id="IPR035906">
    <property type="entry name" value="MetI-like_sf"/>
</dbReference>
<dbReference type="PANTHER" id="PTHR30465:SF0">
    <property type="entry name" value="OLIGOPEPTIDE TRANSPORT SYSTEM PERMEASE PROTEIN APPB"/>
    <property type="match status" value="1"/>
</dbReference>
<dbReference type="PANTHER" id="PTHR30465">
    <property type="entry name" value="INNER MEMBRANE ABC TRANSPORTER"/>
    <property type="match status" value="1"/>
</dbReference>
<dbReference type="STRING" id="1121279.SAMN02745887_01453"/>
<evidence type="ECO:0000256" key="2">
    <source>
        <dbReference type="ARBA" id="ARBA00022448"/>
    </source>
</evidence>
<evidence type="ECO:0000256" key="3">
    <source>
        <dbReference type="ARBA" id="ARBA00022475"/>
    </source>
</evidence>
<evidence type="ECO:0000256" key="5">
    <source>
        <dbReference type="ARBA" id="ARBA00022989"/>
    </source>
</evidence>
<evidence type="ECO:0000256" key="6">
    <source>
        <dbReference type="ARBA" id="ARBA00023136"/>
    </source>
</evidence>
<dbReference type="EMBL" id="FPKR01000005">
    <property type="protein sequence ID" value="SFZ75098.1"/>
    <property type="molecule type" value="Genomic_DNA"/>
</dbReference>
<dbReference type="PROSITE" id="PS50928">
    <property type="entry name" value="ABC_TM1"/>
    <property type="match status" value="1"/>
</dbReference>
<evidence type="ECO:0000313" key="10">
    <source>
        <dbReference type="Proteomes" id="UP000186513"/>
    </source>
</evidence>
<feature type="transmembrane region" description="Helical" evidence="7">
    <location>
        <begin position="134"/>
        <end position="155"/>
    </location>
</feature>
<feature type="transmembrane region" description="Helical" evidence="7">
    <location>
        <begin position="175"/>
        <end position="195"/>
    </location>
</feature>
<dbReference type="Pfam" id="PF19300">
    <property type="entry name" value="BPD_transp_1_N"/>
    <property type="match status" value="1"/>
</dbReference>
<keyword evidence="3" id="KW-1003">Cell membrane</keyword>
<dbReference type="GO" id="GO:0005886">
    <property type="term" value="C:plasma membrane"/>
    <property type="evidence" value="ECO:0007669"/>
    <property type="project" value="UniProtKB-SubCell"/>
</dbReference>
<feature type="transmembrane region" description="Helical" evidence="7">
    <location>
        <begin position="279"/>
        <end position="302"/>
    </location>
</feature>
<keyword evidence="2 7" id="KW-0813">Transport</keyword>
<protein>
    <submittedName>
        <fullName evidence="9">Peptide/nickel transport system permease protein</fullName>
    </submittedName>
</protein>
<dbReference type="SUPFAM" id="SSF161098">
    <property type="entry name" value="MetI-like"/>
    <property type="match status" value="1"/>
</dbReference>
<feature type="transmembrane region" description="Helical" evidence="7">
    <location>
        <begin position="103"/>
        <end position="122"/>
    </location>
</feature>
<dbReference type="Gene3D" id="1.10.3720.10">
    <property type="entry name" value="MetI-like"/>
    <property type="match status" value="1"/>
</dbReference>
<comment type="subcellular location">
    <subcellularLocation>
        <location evidence="1 7">Cell membrane</location>
        <topology evidence="1 7">Multi-pass membrane protein</topology>
    </subcellularLocation>
</comment>
<sequence>MSAYLLRRIWQMIPTLAGVILLVFFLFNVFGGDPAAILAGKIASKEKIEAIRDQLGLNAPIWVQLWIFVKQVFTFDFGNSWSTNEAVSAIILQKAPVSLTVMLQVWLLDAIIAVTLAVAVAYKRGSLTDRAVMGICTAAMSISLLLYVVVGQWLLGYKLEIFPVLGWSDDLWTNVSTYAPLPILLLLFVSVAPSLRLYRSFVVEETSHDYARTARAKGASEHRVMFVHVLRNAAVPIVTNLAMALPGLFVGSFVVEMVFSIPGLGKEIVTAVLRSDFPVIKAITVYLAILTMVVNLLVDLLYKWLDPRVELK</sequence>
<dbReference type="GO" id="GO:0055085">
    <property type="term" value="P:transmembrane transport"/>
    <property type="evidence" value="ECO:0007669"/>
    <property type="project" value="InterPro"/>
</dbReference>